<evidence type="ECO:0000313" key="7">
    <source>
        <dbReference type="EMBL" id="CAF4102644.1"/>
    </source>
</evidence>
<accession>A0A815R1Z2</accession>
<dbReference type="InterPro" id="IPR043502">
    <property type="entry name" value="DNA/RNA_pol_sf"/>
</dbReference>
<dbReference type="Proteomes" id="UP000663864">
    <property type="component" value="Unassembled WGS sequence"/>
</dbReference>
<dbReference type="GO" id="GO:0000278">
    <property type="term" value="P:mitotic cell cycle"/>
    <property type="evidence" value="ECO:0007669"/>
    <property type="project" value="TreeGrafter"/>
</dbReference>
<dbReference type="GO" id="GO:0008310">
    <property type="term" value="F:single-stranded DNA 3'-5' DNA exonuclease activity"/>
    <property type="evidence" value="ECO:0007669"/>
    <property type="project" value="TreeGrafter"/>
</dbReference>
<dbReference type="GO" id="GO:0045004">
    <property type="term" value="P:DNA replication proofreading"/>
    <property type="evidence" value="ECO:0007669"/>
    <property type="project" value="TreeGrafter"/>
</dbReference>
<dbReference type="PANTHER" id="PTHR10670">
    <property type="entry name" value="DNA POLYMERASE EPSILON CATALYTIC SUBUNIT A"/>
    <property type="match status" value="1"/>
</dbReference>
<keyword evidence="4" id="KW-0238">DNA-binding</keyword>
<keyword evidence="4" id="KW-0411">Iron-sulfur</keyword>
<comment type="similarity">
    <text evidence="4">Belongs to the DNA polymerase type-B family.</text>
</comment>
<dbReference type="Gene3D" id="1.10.132.60">
    <property type="entry name" value="DNA polymerase family B, C-terminal domain"/>
    <property type="match status" value="1"/>
</dbReference>
<feature type="domain" description="DNA polymerase epsilon ,catalytic subunit A thumb" evidence="5">
    <location>
        <begin position="66"/>
        <end position="101"/>
    </location>
</feature>
<keyword evidence="1 4" id="KW-0808">Transferase</keyword>
<dbReference type="EMBL" id="CAJOBD010008053">
    <property type="protein sequence ID" value="CAF4102644.1"/>
    <property type="molecule type" value="Genomic_DNA"/>
</dbReference>
<dbReference type="GO" id="GO:0051539">
    <property type="term" value="F:4 iron, 4 sulfur cluster binding"/>
    <property type="evidence" value="ECO:0007669"/>
    <property type="project" value="UniProtKB-KW"/>
</dbReference>
<evidence type="ECO:0000259" key="5">
    <source>
        <dbReference type="Pfam" id="PF22634"/>
    </source>
</evidence>
<evidence type="ECO:0000256" key="4">
    <source>
        <dbReference type="RuleBase" id="RU365029"/>
    </source>
</evidence>
<dbReference type="Pfam" id="PF22634">
    <property type="entry name" value="POL2_thumb"/>
    <property type="match status" value="1"/>
</dbReference>
<dbReference type="GO" id="GO:0006297">
    <property type="term" value="P:nucleotide-excision repair, DNA gap filling"/>
    <property type="evidence" value="ECO:0007669"/>
    <property type="project" value="TreeGrafter"/>
</dbReference>
<evidence type="ECO:0000256" key="1">
    <source>
        <dbReference type="ARBA" id="ARBA00022679"/>
    </source>
</evidence>
<dbReference type="GO" id="GO:0008270">
    <property type="term" value="F:zinc ion binding"/>
    <property type="evidence" value="ECO:0007669"/>
    <property type="project" value="UniProtKB-KW"/>
</dbReference>
<dbReference type="GO" id="GO:0008622">
    <property type="term" value="C:epsilon DNA polymerase complex"/>
    <property type="evidence" value="ECO:0007669"/>
    <property type="project" value="InterPro"/>
</dbReference>
<reference evidence="6" key="1">
    <citation type="submission" date="2021-02" db="EMBL/GenBank/DDBJ databases">
        <authorList>
            <person name="Nowell W R."/>
        </authorList>
    </citation>
    <scope>NUCLEOTIDE SEQUENCE</scope>
</reference>
<evidence type="ECO:0000313" key="8">
    <source>
        <dbReference type="Proteomes" id="UP000663864"/>
    </source>
</evidence>
<dbReference type="Proteomes" id="UP000663836">
    <property type="component" value="Unassembled WGS sequence"/>
</dbReference>
<comment type="catalytic activity">
    <reaction evidence="4">
        <text>DNA(n) + a 2'-deoxyribonucleoside 5'-triphosphate = DNA(n+1) + diphosphate</text>
        <dbReference type="Rhea" id="RHEA:22508"/>
        <dbReference type="Rhea" id="RHEA-COMP:17339"/>
        <dbReference type="Rhea" id="RHEA-COMP:17340"/>
        <dbReference type="ChEBI" id="CHEBI:33019"/>
        <dbReference type="ChEBI" id="CHEBI:61560"/>
        <dbReference type="ChEBI" id="CHEBI:173112"/>
        <dbReference type="EC" id="2.7.7.7"/>
    </reaction>
</comment>
<dbReference type="EMBL" id="CAJNOT010005601">
    <property type="protein sequence ID" value="CAF1469989.1"/>
    <property type="molecule type" value="Genomic_DNA"/>
</dbReference>
<dbReference type="InterPro" id="IPR042087">
    <property type="entry name" value="DNA_pol_B_thumb"/>
</dbReference>
<keyword evidence="4" id="KW-0479">Metal-binding</keyword>
<name>A0A815R1Z2_9BILA</name>
<dbReference type="GO" id="GO:0003677">
    <property type="term" value="F:DNA binding"/>
    <property type="evidence" value="ECO:0007669"/>
    <property type="project" value="UniProtKB-KW"/>
</dbReference>
<keyword evidence="4" id="KW-0235">DNA replication</keyword>
<keyword evidence="4" id="KW-0408">Iron</keyword>
<sequence length="102" mass="11796">MEMGEIICTIGSTIIKCTRELIEQIGRPLELDTHQKKKENVLKKHYYVFNMDATIAELKDFEVKHNGELQLIKIFQASMIEAFLKGTTLDECYNHVTTIADY</sequence>
<dbReference type="AlphaFoldDB" id="A0A815R1Z2"/>
<keyword evidence="4" id="KW-0539">Nucleus</keyword>
<dbReference type="InterPro" id="IPR029703">
    <property type="entry name" value="POL2"/>
</dbReference>
<evidence type="ECO:0000256" key="2">
    <source>
        <dbReference type="ARBA" id="ARBA00022695"/>
    </source>
</evidence>
<proteinExistence type="inferred from homology"/>
<dbReference type="InterPro" id="IPR055191">
    <property type="entry name" value="POL2_thumb"/>
</dbReference>
<keyword evidence="4" id="KW-0004">4Fe-4S</keyword>
<dbReference type="PANTHER" id="PTHR10670:SF0">
    <property type="entry name" value="DNA POLYMERASE EPSILON CATALYTIC SUBUNIT A"/>
    <property type="match status" value="1"/>
</dbReference>
<comment type="cofactor">
    <cofactor evidence="4">
        <name>[4Fe-4S] cluster</name>
        <dbReference type="ChEBI" id="CHEBI:49883"/>
    </cofactor>
</comment>
<keyword evidence="4" id="KW-0862">Zinc</keyword>
<dbReference type="GO" id="GO:0006272">
    <property type="term" value="P:leading strand elongation"/>
    <property type="evidence" value="ECO:0007669"/>
    <property type="project" value="TreeGrafter"/>
</dbReference>
<comment type="function">
    <text evidence="4">DNA polymerase II participates in chromosomal DNA replication.</text>
</comment>
<dbReference type="SUPFAM" id="SSF56672">
    <property type="entry name" value="DNA/RNA polymerases"/>
    <property type="match status" value="1"/>
</dbReference>
<evidence type="ECO:0000313" key="6">
    <source>
        <dbReference type="EMBL" id="CAF1469989.1"/>
    </source>
</evidence>
<keyword evidence="3 4" id="KW-0239">DNA-directed DNA polymerase</keyword>
<gene>
    <name evidence="7" type="ORF">JBS370_LOCUS31805</name>
    <name evidence="6" type="ORF">ZHD862_LOCUS36088</name>
</gene>
<dbReference type="EC" id="2.7.7.7" evidence="4"/>
<organism evidence="6 8">
    <name type="scientific">Rotaria sordida</name>
    <dbReference type="NCBI Taxonomy" id="392033"/>
    <lineage>
        <taxon>Eukaryota</taxon>
        <taxon>Metazoa</taxon>
        <taxon>Spiralia</taxon>
        <taxon>Gnathifera</taxon>
        <taxon>Rotifera</taxon>
        <taxon>Eurotatoria</taxon>
        <taxon>Bdelloidea</taxon>
        <taxon>Philodinida</taxon>
        <taxon>Philodinidae</taxon>
        <taxon>Rotaria</taxon>
    </lineage>
</organism>
<dbReference type="GO" id="GO:0003887">
    <property type="term" value="F:DNA-directed DNA polymerase activity"/>
    <property type="evidence" value="ECO:0007669"/>
    <property type="project" value="UniProtKB-KW"/>
</dbReference>
<comment type="caution">
    <text evidence="6">The sequence shown here is derived from an EMBL/GenBank/DDBJ whole genome shotgun (WGS) entry which is preliminary data.</text>
</comment>
<dbReference type="GO" id="GO:0006287">
    <property type="term" value="P:base-excision repair, gap-filling"/>
    <property type="evidence" value="ECO:0007669"/>
    <property type="project" value="TreeGrafter"/>
</dbReference>
<evidence type="ECO:0000256" key="3">
    <source>
        <dbReference type="ARBA" id="ARBA00022932"/>
    </source>
</evidence>
<keyword evidence="2 4" id="KW-0548">Nucleotidyltransferase</keyword>
<comment type="subcellular location">
    <subcellularLocation>
        <location evidence="4">Nucleus</location>
    </subcellularLocation>
</comment>
<keyword evidence="4" id="KW-0863">Zinc-finger</keyword>
<protein>
    <recommendedName>
        <fullName evidence="4">DNA polymerase epsilon catalytic subunit</fullName>
        <ecNumber evidence="4">2.7.7.7</ecNumber>
    </recommendedName>
</protein>